<keyword evidence="2" id="KW-1185">Reference proteome</keyword>
<proteinExistence type="predicted"/>
<evidence type="ECO:0000313" key="1">
    <source>
        <dbReference type="EMBL" id="BCB83020.1"/>
    </source>
</evidence>
<sequence>MYLTNGRLVQKYLRQGTWTEYNLGASAGPSARCGGWGSVSVDRGMDPPLWGQFHTTICRREPRG</sequence>
<dbReference type="AlphaFoldDB" id="A0A6F8YAD6"/>
<gene>
    <name evidence="1" type="ORF">Psuf_003330</name>
</gene>
<reference evidence="1 2" key="1">
    <citation type="submission" date="2020-03" db="EMBL/GenBank/DDBJ databases">
        <title>Whole genome shotgun sequence of Phytohabitans suffuscus NBRC 105367.</title>
        <authorList>
            <person name="Komaki H."/>
            <person name="Tamura T."/>
        </authorList>
    </citation>
    <scope>NUCLEOTIDE SEQUENCE [LARGE SCALE GENOMIC DNA]</scope>
    <source>
        <strain evidence="1 2">NBRC 105367</strain>
    </source>
</reference>
<dbReference type="Proteomes" id="UP000503011">
    <property type="component" value="Chromosome"/>
</dbReference>
<organism evidence="1 2">
    <name type="scientific">Phytohabitans suffuscus</name>
    <dbReference type="NCBI Taxonomy" id="624315"/>
    <lineage>
        <taxon>Bacteria</taxon>
        <taxon>Bacillati</taxon>
        <taxon>Actinomycetota</taxon>
        <taxon>Actinomycetes</taxon>
        <taxon>Micromonosporales</taxon>
        <taxon>Micromonosporaceae</taxon>
    </lineage>
</organism>
<evidence type="ECO:0000313" key="2">
    <source>
        <dbReference type="Proteomes" id="UP000503011"/>
    </source>
</evidence>
<dbReference type="EMBL" id="AP022871">
    <property type="protein sequence ID" value="BCB83020.1"/>
    <property type="molecule type" value="Genomic_DNA"/>
</dbReference>
<protein>
    <submittedName>
        <fullName evidence="1">Uncharacterized protein</fullName>
    </submittedName>
</protein>
<dbReference type="KEGG" id="psuu:Psuf_003330"/>
<name>A0A6F8YAD6_9ACTN</name>
<accession>A0A6F8YAD6</accession>
<reference evidence="1 2" key="2">
    <citation type="submission" date="2020-03" db="EMBL/GenBank/DDBJ databases">
        <authorList>
            <person name="Ichikawa N."/>
            <person name="Kimura A."/>
            <person name="Kitahashi Y."/>
            <person name="Uohara A."/>
        </authorList>
    </citation>
    <scope>NUCLEOTIDE SEQUENCE [LARGE SCALE GENOMIC DNA]</scope>
    <source>
        <strain evidence="1 2">NBRC 105367</strain>
    </source>
</reference>